<evidence type="ECO:0000256" key="4">
    <source>
        <dbReference type="SAM" id="SignalP"/>
    </source>
</evidence>
<gene>
    <name evidence="6" type="ORF">OA50_00415</name>
</gene>
<keyword evidence="4" id="KW-0732">Signal</keyword>
<feature type="compositionally biased region" description="Basic residues" evidence="3">
    <location>
        <begin position="161"/>
        <end position="172"/>
    </location>
</feature>
<dbReference type="EMBL" id="JSUQ01000001">
    <property type="protein sequence ID" value="KHQ55379.1"/>
    <property type="molecule type" value="Genomic_DNA"/>
</dbReference>
<feature type="domain" description="EF-hand" evidence="5">
    <location>
        <begin position="90"/>
        <end position="125"/>
    </location>
</feature>
<dbReference type="AlphaFoldDB" id="A0A0B3SY96"/>
<dbReference type="PANTHER" id="PTHR10827">
    <property type="entry name" value="RETICULOCALBIN"/>
    <property type="match status" value="1"/>
</dbReference>
<accession>A0A0B3SY96</accession>
<evidence type="ECO:0000313" key="7">
    <source>
        <dbReference type="Proteomes" id="UP000030960"/>
    </source>
</evidence>
<evidence type="ECO:0000259" key="5">
    <source>
        <dbReference type="PROSITE" id="PS50222"/>
    </source>
</evidence>
<dbReference type="SMART" id="SM00054">
    <property type="entry name" value="EFh"/>
    <property type="match status" value="4"/>
</dbReference>
<feature type="compositionally biased region" description="Low complexity" evidence="3">
    <location>
        <begin position="180"/>
        <end position="192"/>
    </location>
</feature>
<dbReference type="Gene3D" id="1.10.238.10">
    <property type="entry name" value="EF-hand"/>
    <property type="match status" value="2"/>
</dbReference>
<dbReference type="RefSeq" id="WP_052244222.1">
    <property type="nucleotide sequence ID" value="NZ_JSUQ01000001.1"/>
</dbReference>
<feature type="signal peptide" evidence="4">
    <location>
        <begin position="1"/>
        <end position="24"/>
    </location>
</feature>
<comment type="caution">
    <text evidence="6">The sequence shown here is derived from an EMBL/GenBank/DDBJ whole genome shotgun (WGS) entry which is preliminary data.</text>
</comment>
<feature type="domain" description="EF-hand" evidence="5">
    <location>
        <begin position="34"/>
        <end position="69"/>
    </location>
</feature>
<protein>
    <submittedName>
        <fullName evidence="6">Putative calcium-binding EF-hand domain protein</fullName>
    </submittedName>
</protein>
<dbReference type="InterPro" id="IPR018247">
    <property type="entry name" value="EF_Hand_1_Ca_BS"/>
</dbReference>
<dbReference type="PROSITE" id="PS50222">
    <property type="entry name" value="EF_HAND_2"/>
    <property type="match status" value="3"/>
</dbReference>
<dbReference type="OrthoDB" id="5470953at2"/>
<dbReference type="STRING" id="561184.SAMN05216376_103418"/>
<dbReference type="Pfam" id="PF13499">
    <property type="entry name" value="EF-hand_7"/>
    <property type="match status" value="1"/>
</dbReference>
<dbReference type="PANTHER" id="PTHR10827:SF98">
    <property type="entry name" value="45 KDA CALCIUM-BINDING PROTEIN"/>
    <property type="match status" value="1"/>
</dbReference>
<feature type="region of interest" description="Disordered" evidence="3">
    <location>
        <begin position="153"/>
        <end position="192"/>
    </location>
</feature>
<dbReference type="GO" id="GO:0005509">
    <property type="term" value="F:calcium ion binding"/>
    <property type="evidence" value="ECO:0007669"/>
    <property type="project" value="InterPro"/>
</dbReference>
<feature type="chain" id="PRO_5002099223" evidence="4">
    <location>
        <begin position="25"/>
        <end position="192"/>
    </location>
</feature>
<reference evidence="6 7" key="1">
    <citation type="submission" date="2014-10" db="EMBL/GenBank/DDBJ databases">
        <title>Genome sequence of Ponticoccus sp. strain UMTAT08 isolated from clonal culture of toxic dinoflagellate Alexandrium tamiyavanichii.</title>
        <authorList>
            <person name="Gan H.Y."/>
            <person name="Muhd D.-D."/>
            <person name="Mohd Noor M.E."/>
            <person name="Yeong Y.S."/>
            <person name="Usup G."/>
        </authorList>
    </citation>
    <scope>NUCLEOTIDE SEQUENCE [LARGE SCALE GENOMIC DNA]</scope>
    <source>
        <strain evidence="6 7">UMTAT08</strain>
    </source>
</reference>
<organism evidence="6 7">
    <name type="scientific">Mameliella alba</name>
    <dbReference type="NCBI Taxonomy" id="561184"/>
    <lineage>
        <taxon>Bacteria</taxon>
        <taxon>Pseudomonadati</taxon>
        <taxon>Pseudomonadota</taxon>
        <taxon>Alphaproteobacteria</taxon>
        <taxon>Rhodobacterales</taxon>
        <taxon>Roseobacteraceae</taxon>
        <taxon>Mameliella</taxon>
    </lineage>
</organism>
<keyword evidence="7" id="KW-1185">Reference proteome</keyword>
<dbReference type="Pfam" id="PF13202">
    <property type="entry name" value="EF-hand_5"/>
    <property type="match status" value="2"/>
</dbReference>
<feature type="domain" description="EF-hand" evidence="5">
    <location>
        <begin position="126"/>
        <end position="154"/>
    </location>
</feature>
<dbReference type="PROSITE" id="PS00018">
    <property type="entry name" value="EF_HAND_1"/>
    <property type="match status" value="3"/>
</dbReference>
<keyword evidence="1" id="KW-0479">Metal-binding</keyword>
<evidence type="ECO:0000256" key="1">
    <source>
        <dbReference type="ARBA" id="ARBA00022723"/>
    </source>
</evidence>
<keyword evidence="2" id="KW-0677">Repeat</keyword>
<evidence type="ECO:0000256" key="2">
    <source>
        <dbReference type="ARBA" id="ARBA00022737"/>
    </source>
</evidence>
<dbReference type="InterPro" id="IPR002048">
    <property type="entry name" value="EF_hand_dom"/>
</dbReference>
<dbReference type="Proteomes" id="UP000030960">
    <property type="component" value="Unassembled WGS sequence"/>
</dbReference>
<sequence length="192" mass="20579">MKTTALWITGAMVVAMGTAGVASAKGMEFGAHGPRGAFMQEMFAEIDADGDGKVTKEEIEAFKTARFEATDTDGDGKLSREEIAAARDARRVARMQTMVERLDQDGDGLLSADELAAGPARRAPQDMFDRLDADDDGALTLEEIEKARGAFQRGGESRFGHKDRKHGHRGGHGHQGGMGFPFFGGPDMSDDS</sequence>
<dbReference type="InterPro" id="IPR011992">
    <property type="entry name" value="EF-hand-dom_pair"/>
</dbReference>
<dbReference type="SUPFAM" id="SSF47473">
    <property type="entry name" value="EF-hand"/>
    <property type="match status" value="1"/>
</dbReference>
<name>A0A0B3SY96_9RHOB</name>
<proteinExistence type="predicted"/>
<evidence type="ECO:0000313" key="6">
    <source>
        <dbReference type="EMBL" id="KHQ55379.1"/>
    </source>
</evidence>
<evidence type="ECO:0000256" key="3">
    <source>
        <dbReference type="SAM" id="MobiDB-lite"/>
    </source>
</evidence>